<proteinExistence type="predicted"/>
<feature type="compositionally biased region" description="Low complexity" evidence="1">
    <location>
        <begin position="1"/>
        <end position="11"/>
    </location>
</feature>
<gene>
    <name evidence="2" type="ORF">DMC30DRAFT_388377</name>
</gene>
<feature type="compositionally biased region" description="Pro residues" evidence="1">
    <location>
        <begin position="205"/>
        <end position="220"/>
    </location>
</feature>
<accession>A0A5C5G4T4</accession>
<dbReference type="EMBL" id="SOZI01000006">
    <property type="protein sequence ID" value="TNY24015.1"/>
    <property type="molecule type" value="Genomic_DNA"/>
</dbReference>
<feature type="region of interest" description="Disordered" evidence="1">
    <location>
        <begin position="1"/>
        <end position="20"/>
    </location>
</feature>
<dbReference type="Proteomes" id="UP000311382">
    <property type="component" value="Unassembled WGS sequence"/>
</dbReference>
<comment type="caution">
    <text evidence="2">The sequence shown here is derived from an EMBL/GenBank/DDBJ whole genome shotgun (WGS) entry which is preliminary data.</text>
</comment>
<name>A0A5C5G4T4_9BASI</name>
<evidence type="ECO:0000313" key="3">
    <source>
        <dbReference type="Proteomes" id="UP000311382"/>
    </source>
</evidence>
<feature type="region of interest" description="Disordered" evidence="1">
    <location>
        <begin position="174"/>
        <end position="237"/>
    </location>
</feature>
<organism evidence="2 3">
    <name type="scientific">Rhodotorula diobovata</name>
    <dbReference type="NCBI Taxonomy" id="5288"/>
    <lineage>
        <taxon>Eukaryota</taxon>
        <taxon>Fungi</taxon>
        <taxon>Dikarya</taxon>
        <taxon>Basidiomycota</taxon>
        <taxon>Pucciniomycotina</taxon>
        <taxon>Microbotryomycetes</taxon>
        <taxon>Sporidiobolales</taxon>
        <taxon>Sporidiobolaceae</taxon>
        <taxon>Rhodotorula</taxon>
    </lineage>
</organism>
<evidence type="ECO:0000256" key="1">
    <source>
        <dbReference type="SAM" id="MobiDB-lite"/>
    </source>
</evidence>
<feature type="region of interest" description="Disordered" evidence="1">
    <location>
        <begin position="252"/>
        <end position="278"/>
    </location>
</feature>
<protein>
    <submittedName>
        <fullName evidence="2">Uncharacterized protein</fullName>
    </submittedName>
</protein>
<dbReference type="AlphaFoldDB" id="A0A5C5G4T4"/>
<sequence>MFPSATATAASRGTRPHTQCHITVRPPASRLRVGSHPPFPFFCPSVPLQPRLALCRFASDSAIDRTRPRTHRASPPRPLRSPLVRRLSLCRLGPPLPSSIRDKQGGSSACGSSLSLFAVRATEHASGELPCAGVDGAGCGVVLRLHVVVVLLLHRLRCTLVGARDAPTVRRRAPFLRRRRNAPLGRPLGPSSPDRRLSPLTSSPTPTPTPAHVAPRPPLNPSQRRLAAQTPLDPSAVLRIPAARARRVARAALRQRQRGGGQGAERRAGRVPLARDAGAEELLRDAVGAV</sequence>
<reference evidence="2 3" key="1">
    <citation type="submission" date="2019-03" db="EMBL/GenBank/DDBJ databases">
        <title>Rhodosporidium diobovatum UCD-FST 08-225 genome sequencing, assembly, and annotation.</title>
        <authorList>
            <person name="Fakankun I.U."/>
            <person name="Fristensky B."/>
            <person name="Levin D.B."/>
        </authorList>
    </citation>
    <scope>NUCLEOTIDE SEQUENCE [LARGE SCALE GENOMIC DNA]</scope>
    <source>
        <strain evidence="2 3">UCD-FST 08-225</strain>
    </source>
</reference>
<keyword evidence="3" id="KW-1185">Reference proteome</keyword>
<evidence type="ECO:0000313" key="2">
    <source>
        <dbReference type="EMBL" id="TNY24015.1"/>
    </source>
</evidence>